<feature type="transmembrane region" description="Helical" evidence="6">
    <location>
        <begin position="293"/>
        <end position="310"/>
    </location>
</feature>
<feature type="transmembrane region" description="Helical" evidence="6">
    <location>
        <begin position="171"/>
        <end position="192"/>
    </location>
</feature>
<evidence type="ECO:0000256" key="1">
    <source>
        <dbReference type="ARBA" id="ARBA00004141"/>
    </source>
</evidence>
<feature type="transmembrane region" description="Helical" evidence="6">
    <location>
        <begin position="142"/>
        <end position="159"/>
    </location>
</feature>
<comment type="similarity">
    <text evidence="2">Belongs to the EamA transporter family.</text>
</comment>
<gene>
    <name evidence="8" type="ORF">HELGO_WM38907</name>
</gene>
<feature type="domain" description="EamA" evidence="7">
    <location>
        <begin position="173"/>
        <end position="309"/>
    </location>
</feature>
<accession>A0A6S6SUX3</accession>
<feature type="transmembrane region" description="Helical" evidence="6">
    <location>
        <begin position="234"/>
        <end position="255"/>
    </location>
</feature>
<dbReference type="PANTHER" id="PTHR32322">
    <property type="entry name" value="INNER MEMBRANE TRANSPORTER"/>
    <property type="match status" value="1"/>
</dbReference>
<dbReference type="Pfam" id="PF00892">
    <property type="entry name" value="EamA"/>
    <property type="match status" value="2"/>
</dbReference>
<sequence>MNTRTIRSDGQDGQHYAHPLDRVSPYLLLVLTTLFWGANFNVARAVSEHIPPLGLSFWRWAIAFLILLPFVIKPMRRHWQDARKHWLLVLALAAFGVAAFNSLVYLGLQTTSATNGTVMQSFSPIIILLLAALVLGEKTTKVQGLGILISLLGVMSVLSRGDIEILSQLDFRAGDLYVLCAVLVWAIYTVLLRKLPAELKGLPILGYTVFLGALFILPFYVLETAQGRPMPVSTISIISVLFVALFPSVLSFLFWNHATHRLGANRTGQFAHLVPTFGIMIAITVMGEKLQSFHFMGIALVVTGLVLTNLKYKNGRAFRRSTFVDNS</sequence>
<feature type="transmembrane region" description="Helical" evidence="6">
    <location>
        <begin position="57"/>
        <end position="74"/>
    </location>
</feature>
<organism evidence="8">
    <name type="scientific">uncultured Thiotrichaceae bacterium</name>
    <dbReference type="NCBI Taxonomy" id="298394"/>
    <lineage>
        <taxon>Bacteria</taxon>
        <taxon>Pseudomonadati</taxon>
        <taxon>Pseudomonadota</taxon>
        <taxon>Gammaproteobacteria</taxon>
        <taxon>Thiotrichales</taxon>
        <taxon>Thiotrichaceae</taxon>
        <taxon>environmental samples</taxon>
    </lineage>
</organism>
<evidence type="ECO:0000256" key="6">
    <source>
        <dbReference type="SAM" id="Phobius"/>
    </source>
</evidence>
<name>A0A6S6SUX3_9GAMM</name>
<dbReference type="Gene3D" id="1.10.3730.20">
    <property type="match status" value="1"/>
</dbReference>
<dbReference type="SUPFAM" id="SSF103481">
    <property type="entry name" value="Multidrug resistance efflux transporter EmrE"/>
    <property type="match status" value="2"/>
</dbReference>
<evidence type="ECO:0000256" key="5">
    <source>
        <dbReference type="ARBA" id="ARBA00023136"/>
    </source>
</evidence>
<feature type="transmembrane region" description="Helical" evidence="6">
    <location>
        <begin position="26"/>
        <end position="45"/>
    </location>
</feature>
<evidence type="ECO:0000313" key="8">
    <source>
        <dbReference type="EMBL" id="CAA6812329.1"/>
    </source>
</evidence>
<evidence type="ECO:0000256" key="3">
    <source>
        <dbReference type="ARBA" id="ARBA00022692"/>
    </source>
</evidence>
<dbReference type="InterPro" id="IPR037185">
    <property type="entry name" value="EmrE-like"/>
</dbReference>
<dbReference type="AlphaFoldDB" id="A0A6S6SUX3"/>
<feature type="domain" description="EamA" evidence="7">
    <location>
        <begin position="26"/>
        <end position="157"/>
    </location>
</feature>
<feature type="transmembrane region" description="Helical" evidence="6">
    <location>
        <begin position="118"/>
        <end position="135"/>
    </location>
</feature>
<feature type="transmembrane region" description="Helical" evidence="6">
    <location>
        <begin position="86"/>
        <end position="106"/>
    </location>
</feature>
<dbReference type="InterPro" id="IPR000620">
    <property type="entry name" value="EamA_dom"/>
</dbReference>
<reference evidence="8" key="1">
    <citation type="submission" date="2020-01" db="EMBL/GenBank/DDBJ databases">
        <authorList>
            <person name="Meier V. D."/>
            <person name="Meier V D."/>
        </authorList>
    </citation>
    <scope>NUCLEOTIDE SEQUENCE</scope>
    <source>
        <strain evidence="8">HLG_WM_MAG_08</strain>
    </source>
</reference>
<proteinExistence type="inferred from homology"/>
<dbReference type="PANTHER" id="PTHR32322:SF2">
    <property type="entry name" value="EAMA DOMAIN-CONTAINING PROTEIN"/>
    <property type="match status" value="1"/>
</dbReference>
<comment type="subcellular location">
    <subcellularLocation>
        <location evidence="1">Membrane</location>
        <topology evidence="1">Multi-pass membrane protein</topology>
    </subcellularLocation>
</comment>
<dbReference type="GO" id="GO:0016020">
    <property type="term" value="C:membrane"/>
    <property type="evidence" value="ECO:0007669"/>
    <property type="project" value="UniProtKB-SubCell"/>
</dbReference>
<keyword evidence="4 6" id="KW-1133">Transmembrane helix</keyword>
<keyword evidence="3 6" id="KW-0812">Transmembrane</keyword>
<dbReference type="InterPro" id="IPR050638">
    <property type="entry name" value="AA-Vitamin_Transporters"/>
</dbReference>
<feature type="transmembrane region" description="Helical" evidence="6">
    <location>
        <begin position="204"/>
        <end position="222"/>
    </location>
</feature>
<evidence type="ECO:0000256" key="4">
    <source>
        <dbReference type="ARBA" id="ARBA00022989"/>
    </source>
</evidence>
<evidence type="ECO:0000256" key="2">
    <source>
        <dbReference type="ARBA" id="ARBA00007362"/>
    </source>
</evidence>
<keyword evidence="5 6" id="KW-0472">Membrane</keyword>
<protein>
    <submittedName>
        <fullName evidence="8">Permease of the drug/metabolite transporter (DMT) superfamily</fullName>
    </submittedName>
</protein>
<evidence type="ECO:0000259" key="7">
    <source>
        <dbReference type="Pfam" id="PF00892"/>
    </source>
</evidence>
<dbReference type="EMBL" id="CACVAV010000198">
    <property type="protein sequence ID" value="CAA6812329.1"/>
    <property type="molecule type" value="Genomic_DNA"/>
</dbReference>
<feature type="transmembrane region" description="Helical" evidence="6">
    <location>
        <begin position="267"/>
        <end position="287"/>
    </location>
</feature>